<protein>
    <submittedName>
        <fullName evidence="2">Uncharacterized protein</fullName>
    </submittedName>
</protein>
<evidence type="ECO:0000256" key="1">
    <source>
        <dbReference type="SAM" id="MobiDB-lite"/>
    </source>
</evidence>
<name>M3XZI0_MUSPF</name>
<proteinExistence type="predicted"/>
<feature type="compositionally biased region" description="Basic residues" evidence="1">
    <location>
        <begin position="115"/>
        <end position="131"/>
    </location>
</feature>
<feature type="compositionally biased region" description="Polar residues" evidence="1">
    <location>
        <begin position="1"/>
        <end position="21"/>
    </location>
</feature>
<feature type="compositionally biased region" description="Polar residues" evidence="1">
    <location>
        <begin position="61"/>
        <end position="82"/>
    </location>
</feature>
<accession>M3XZI0</accession>
<reference evidence="2" key="1">
    <citation type="submission" date="2024-06" db="UniProtKB">
        <authorList>
            <consortium name="Ensembl"/>
        </authorList>
    </citation>
    <scope>IDENTIFICATION</scope>
</reference>
<evidence type="ECO:0000313" key="2">
    <source>
        <dbReference type="Ensembl" id="ENSMPUP00000004481.1"/>
    </source>
</evidence>
<dbReference type="HOGENOM" id="CLU_1763045_0_0_1"/>
<feature type="region of interest" description="Disordered" evidence="1">
    <location>
        <begin position="1"/>
        <end position="91"/>
    </location>
</feature>
<organism evidence="2">
    <name type="scientific">Mustela putorius furo</name>
    <name type="common">European domestic ferret</name>
    <name type="synonym">Mustela furo</name>
    <dbReference type="NCBI Taxonomy" id="9669"/>
    <lineage>
        <taxon>Eukaryota</taxon>
        <taxon>Metazoa</taxon>
        <taxon>Chordata</taxon>
        <taxon>Craniata</taxon>
        <taxon>Vertebrata</taxon>
        <taxon>Euteleostomi</taxon>
        <taxon>Mammalia</taxon>
        <taxon>Eutheria</taxon>
        <taxon>Laurasiatheria</taxon>
        <taxon>Carnivora</taxon>
        <taxon>Caniformia</taxon>
        <taxon>Musteloidea</taxon>
        <taxon>Mustelidae</taxon>
        <taxon>Mustelinae</taxon>
        <taxon>Mustela</taxon>
    </lineage>
</organism>
<dbReference type="InParanoid" id="M3XZI0"/>
<dbReference type="AlphaFoldDB" id="M3XZI0"/>
<dbReference type="Ensembl" id="ENSMPUT00000004560.1">
    <property type="protein sequence ID" value="ENSMPUP00000004481.1"/>
    <property type="gene ID" value="ENSMPUG00000004517.1"/>
</dbReference>
<feature type="region of interest" description="Disordered" evidence="1">
    <location>
        <begin position="104"/>
        <end position="148"/>
    </location>
</feature>
<feature type="compositionally biased region" description="Polar residues" evidence="1">
    <location>
        <begin position="136"/>
        <end position="148"/>
    </location>
</feature>
<sequence>HLEPENSQVLGSDSLSSQEASPSGGKPQNPPGRAEAQGLPEVSYRAPKPARGLPWKKEPQLDSSLSQASKRGRWLQTTSPTYGTWKRPDGTKRTTKLMQHLPMGCPATEGAVRGGCHRRGNLTKEPRKKGKPPASGRQQFNRISQSEL</sequence>
<dbReference type="EMBL" id="AEYP01056258">
    <property type="status" value="NOT_ANNOTATED_CDS"/>
    <property type="molecule type" value="Genomic_DNA"/>
</dbReference>